<feature type="transmembrane region" description="Helical" evidence="6">
    <location>
        <begin position="27"/>
        <end position="49"/>
    </location>
</feature>
<comment type="catalytic activity">
    <reaction evidence="5">
        <text>D-xylose + NADP(+) = D-xylono-1,5-lactone + NADPH + H(+)</text>
        <dbReference type="Rhea" id="RHEA:22000"/>
        <dbReference type="ChEBI" id="CHEBI:15378"/>
        <dbReference type="ChEBI" id="CHEBI:15867"/>
        <dbReference type="ChEBI" id="CHEBI:53455"/>
        <dbReference type="ChEBI" id="CHEBI:57783"/>
        <dbReference type="ChEBI" id="CHEBI:58349"/>
        <dbReference type="EC" id="1.1.1.179"/>
    </reaction>
</comment>
<dbReference type="RefSeq" id="XP_002546849.1">
    <property type="nucleotide sequence ID" value="XM_002546803.1"/>
</dbReference>
<comment type="similarity">
    <text evidence="1">Belongs to the Gfo/Idh/MocA family.</text>
</comment>
<evidence type="ECO:0000259" key="7">
    <source>
        <dbReference type="Pfam" id="PF01408"/>
    </source>
</evidence>
<dbReference type="AlphaFoldDB" id="C5M5M4"/>
<dbReference type="Proteomes" id="UP000002037">
    <property type="component" value="Unassembled WGS sequence"/>
</dbReference>
<dbReference type="PANTHER" id="PTHR22604:SF105">
    <property type="entry name" value="TRANS-1,2-DIHYDROBENZENE-1,2-DIOL DEHYDROGENASE"/>
    <property type="match status" value="1"/>
</dbReference>
<evidence type="ECO:0000256" key="2">
    <source>
        <dbReference type="ARBA" id="ARBA00023002"/>
    </source>
</evidence>
<dbReference type="OrthoDB" id="2129491at2759"/>
<dbReference type="STRING" id="294747.C5M5M4"/>
<evidence type="ECO:0000313" key="10">
    <source>
        <dbReference type="Proteomes" id="UP000002037"/>
    </source>
</evidence>
<dbReference type="Gene3D" id="3.30.360.10">
    <property type="entry name" value="Dihydrodipicolinate Reductase, domain 2"/>
    <property type="match status" value="1"/>
</dbReference>
<dbReference type="HOGENOM" id="CLU_023194_7_2_1"/>
<dbReference type="GeneID" id="8295878"/>
<dbReference type="InterPro" id="IPR050984">
    <property type="entry name" value="Gfo/Idh/MocA_domain"/>
</dbReference>
<dbReference type="SUPFAM" id="SSF55347">
    <property type="entry name" value="Glyceraldehyde-3-phosphate dehydrogenase-like, C-terminal domain"/>
    <property type="match status" value="1"/>
</dbReference>
<keyword evidence="6" id="KW-1133">Transmembrane helix</keyword>
<dbReference type="InterPro" id="IPR055170">
    <property type="entry name" value="GFO_IDH_MocA-like_dom"/>
</dbReference>
<keyword evidence="2" id="KW-0560">Oxidoreductase</keyword>
<dbReference type="InterPro" id="IPR036291">
    <property type="entry name" value="NAD(P)-bd_dom_sf"/>
</dbReference>
<dbReference type="EMBL" id="GG692396">
    <property type="protein sequence ID" value="EER34294.1"/>
    <property type="molecule type" value="Genomic_DNA"/>
</dbReference>
<keyword evidence="6" id="KW-0472">Membrane</keyword>
<evidence type="ECO:0000256" key="5">
    <source>
        <dbReference type="ARBA" id="ARBA00049233"/>
    </source>
</evidence>
<reference evidence="9 10" key="1">
    <citation type="journal article" date="2009" name="Nature">
        <title>Evolution of pathogenicity and sexual reproduction in eight Candida genomes.</title>
        <authorList>
            <person name="Butler G."/>
            <person name="Rasmussen M.D."/>
            <person name="Lin M.F."/>
            <person name="Santos M.A."/>
            <person name="Sakthikumar S."/>
            <person name="Munro C.A."/>
            <person name="Rheinbay E."/>
            <person name="Grabherr M."/>
            <person name="Forche A."/>
            <person name="Reedy J.L."/>
            <person name="Agrafioti I."/>
            <person name="Arnaud M.B."/>
            <person name="Bates S."/>
            <person name="Brown A.J."/>
            <person name="Brunke S."/>
            <person name="Costanzo M.C."/>
            <person name="Fitzpatrick D.A."/>
            <person name="de Groot P.W."/>
            <person name="Harris D."/>
            <person name="Hoyer L.L."/>
            <person name="Hube B."/>
            <person name="Klis F.M."/>
            <person name="Kodira C."/>
            <person name="Lennard N."/>
            <person name="Logue M.E."/>
            <person name="Martin R."/>
            <person name="Neiman A.M."/>
            <person name="Nikolaou E."/>
            <person name="Quail M.A."/>
            <person name="Quinn J."/>
            <person name="Santos M.C."/>
            <person name="Schmitzberger F.F."/>
            <person name="Sherlock G."/>
            <person name="Shah P."/>
            <person name="Silverstein K.A."/>
            <person name="Skrzypek M.S."/>
            <person name="Soll D."/>
            <person name="Staggs R."/>
            <person name="Stansfield I."/>
            <person name="Stumpf M.P."/>
            <person name="Sudbery P.E."/>
            <person name="Srikantha T."/>
            <person name="Zeng Q."/>
            <person name="Berman J."/>
            <person name="Berriman M."/>
            <person name="Heitman J."/>
            <person name="Gow N.A."/>
            <person name="Lorenz M.C."/>
            <person name="Birren B.W."/>
            <person name="Kellis M."/>
            <person name="Cuomo C.A."/>
        </authorList>
    </citation>
    <scope>NUCLEOTIDE SEQUENCE [LARGE SCALE GENOMIC DNA]</scope>
    <source>
        <strain evidence="10">ATCC MYA-3404 / T1</strain>
    </source>
</reference>
<dbReference type="SUPFAM" id="SSF51735">
    <property type="entry name" value="NAD(P)-binding Rossmann-fold domains"/>
    <property type="match status" value="1"/>
</dbReference>
<dbReference type="Pfam" id="PF22725">
    <property type="entry name" value="GFO_IDH_MocA_C3"/>
    <property type="match status" value="1"/>
</dbReference>
<dbReference type="KEGG" id="ctp:CTRG_01154"/>
<evidence type="ECO:0000256" key="1">
    <source>
        <dbReference type="ARBA" id="ARBA00010928"/>
    </source>
</evidence>
<dbReference type="EC" id="1.1.1.179" evidence="3"/>
<dbReference type="GO" id="GO:0000166">
    <property type="term" value="F:nucleotide binding"/>
    <property type="evidence" value="ECO:0007669"/>
    <property type="project" value="InterPro"/>
</dbReference>
<feature type="domain" description="GFO/IDH/MocA-like oxidoreductase" evidence="8">
    <location>
        <begin position="201"/>
        <end position="324"/>
    </location>
</feature>
<keyword evidence="10" id="KW-1185">Reference proteome</keyword>
<dbReference type="InterPro" id="IPR000683">
    <property type="entry name" value="Gfo/Idh/MocA-like_OxRdtase_N"/>
</dbReference>
<accession>C5M5M4</accession>
<dbReference type="GO" id="GO:0047837">
    <property type="term" value="F:D-xylose 1-dehydrogenase (NADP+) activity"/>
    <property type="evidence" value="ECO:0007669"/>
    <property type="project" value="UniProtKB-EC"/>
</dbReference>
<feature type="domain" description="Gfo/Idh/MocA-like oxidoreductase N-terminal" evidence="7">
    <location>
        <begin position="55"/>
        <end position="187"/>
    </location>
</feature>
<evidence type="ECO:0000256" key="4">
    <source>
        <dbReference type="ARBA" id="ARBA00042988"/>
    </source>
</evidence>
<protein>
    <recommendedName>
        <fullName evidence="3">D-xylose 1-dehydrogenase (NADP(+), D-xylono-1,5-lactone-forming)</fullName>
        <ecNumber evidence="3">1.1.1.179</ecNumber>
    </recommendedName>
    <alternativeName>
        <fullName evidence="4">D-xylose-NADP dehydrogenase</fullName>
    </alternativeName>
</protein>
<sequence length="406" mass="46614">MKRGVERKVNSSDRNVYKFRRIKRKSLLHETVAFFLLLLFTTYICILHHTMTITLNWGILGAGNIASQFVHDLVLNNQRNTEYHHVIKSIGCSSHERGLEFIKKNNITLETNYNVEPIVQSYDELYKNKDVDVVYIATPHCFHRDQSISCLTNDKHVLCEKPVTVTKKEAEDIIEVANKEKKYFMEGMWTRFFPAITNLKKKIYEEKVLGEIFRMFADLSYNANIKQVPKTSRLRDINLAAGALLDIGIYPITYSRILLDDKLGDNHSKFVYKSILTVNSDDKVDHLYSAVVKYENGKHGILTASELVDGPKAYVRIEGEKGHVEMYSDNPARAKHFKIFDSDGKEIYEYKDDSGYNGFIYEANAAADDISQGKLSNSTMPHDETLLVMGLMDEIRKENGLVYPQD</sequence>
<dbReference type="eggNOG" id="KOG2741">
    <property type="taxonomic scope" value="Eukaryota"/>
</dbReference>
<dbReference type="VEuPathDB" id="FungiDB:CTRG_01154"/>
<evidence type="ECO:0000256" key="3">
    <source>
        <dbReference type="ARBA" id="ARBA00038984"/>
    </source>
</evidence>
<evidence type="ECO:0000256" key="6">
    <source>
        <dbReference type="SAM" id="Phobius"/>
    </source>
</evidence>
<evidence type="ECO:0000313" key="9">
    <source>
        <dbReference type="EMBL" id="EER34294.1"/>
    </source>
</evidence>
<evidence type="ECO:0000259" key="8">
    <source>
        <dbReference type="Pfam" id="PF22725"/>
    </source>
</evidence>
<keyword evidence="6" id="KW-0812">Transmembrane</keyword>
<gene>
    <name evidence="9" type="ORF">CTRG_01154</name>
</gene>
<dbReference type="PANTHER" id="PTHR22604">
    <property type="entry name" value="OXIDOREDUCTASES"/>
    <property type="match status" value="1"/>
</dbReference>
<proteinExistence type="inferred from homology"/>
<name>C5M5M4_CANTT</name>
<organism evidence="9 10">
    <name type="scientific">Candida tropicalis (strain ATCC MYA-3404 / T1)</name>
    <name type="common">Yeast</name>
    <dbReference type="NCBI Taxonomy" id="294747"/>
    <lineage>
        <taxon>Eukaryota</taxon>
        <taxon>Fungi</taxon>
        <taxon>Dikarya</taxon>
        <taxon>Ascomycota</taxon>
        <taxon>Saccharomycotina</taxon>
        <taxon>Pichiomycetes</taxon>
        <taxon>Debaryomycetaceae</taxon>
        <taxon>Candida/Lodderomyces clade</taxon>
        <taxon>Candida</taxon>
    </lineage>
</organism>
<dbReference type="Gene3D" id="3.40.50.720">
    <property type="entry name" value="NAD(P)-binding Rossmann-like Domain"/>
    <property type="match status" value="1"/>
</dbReference>
<dbReference type="Pfam" id="PF01408">
    <property type="entry name" value="GFO_IDH_MocA"/>
    <property type="match status" value="1"/>
</dbReference>